<dbReference type="SUPFAM" id="SSF54695">
    <property type="entry name" value="POZ domain"/>
    <property type="match status" value="3"/>
</dbReference>
<dbReference type="OrthoDB" id="7827685at2759"/>
<comment type="caution">
    <text evidence="5">The sequence shown here is derived from an EMBL/GenBank/DDBJ whole genome shotgun (WGS) entry which is preliminary data.</text>
</comment>
<reference evidence="5 6" key="1">
    <citation type="submission" date="2020-09" db="EMBL/GenBank/DDBJ databases">
        <title>De no assembly of potato wild relative species, Solanum commersonii.</title>
        <authorList>
            <person name="Cho K."/>
        </authorList>
    </citation>
    <scope>NUCLEOTIDE SEQUENCE [LARGE SCALE GENOMIC DNA]</scope>
    <source>
        <strain evidence="5">LZ3.2</strain>
        <tissue evidence="5">Leaf</tissue>
    </source>
</reference>
<dbReference type="Proteomes" id="UP000824120">
    <property type="component" value="Chromosome 6"/>
</dbReference>
<dbReference type="GO" id="GO:0009867">
    <property type="term" value="P:jasmonic acid mediated signaling pathway"/>
    <property type="evidence" value="ECO:0007669"/>
    <property type="project" value="UniProtKB-ARBA"/>
</dbReference>
<gene>
    <name evidence="5" type="ORF">H5410_031070</name>
</gene>
<keyword evidence="6" id="KW-1185">Reference proteome</keyword>
<dbReference type="EMBL" id="JACXVP010000006">
    <property type="protein sequence ID" value="KAG5599700.1"/>
    <property type="molecule type" value="Genomic_DNA"/>
</dbReference>
<dbReference type="PANTHER" id="PTHR11165">
    <property type="entry name" value="SKP1"/>
    <property type="match status" value="1"/>
</dbReference>
<dbReference type="InterPro" id="IPR016073">
    <property type="entry name" value="Skp1_comp_POZ"/>
</dbReference>
<sequence length="241" mass="27578">MIEDDYDNTIIPLSNVTSKILAKVIEYCKRHLEVPKPEDKTNKGDLKTFDAEFVKMIILSSFDGDTFELDEAVGLESHTIKHMIEDDYANTIIPLPNVTSKILTKVIEYCKRHVEVPKAKDKTAKEDLKTFDAKFLRVDQSTLFNLMLMIILSIFDGETFEVDEEVALESHTIKHMIEVYYANTIIPLLNVISKILSKVIEYYKPHVDVPKAKAKTAKVDVKTFNAEFVKVDQSTLFNLML</sequence>
<proteinExistence type="inferred from homology"/>
<name>A0A9J5YKL0_SOLCO</name>
<feature type="domain" description="SKP1 component POZ" evidence="4">
    <location>
        <begin position="55"/>
        <end position="114"/>
    </location>
</feature>
<dbReference type="InterPro" id="IPR011333">
    <property type="entry name" value="SKP1/BTB/POZ_sf"/>
</dbReference>
<feature type="domain" description="SKP1 component POZ" evidence="4">
    <location>
        <begin position="1"/>
        <end position="32"/>
    </location>
</feature>
<dbReference type="SMART" id="SM00512">
    <property type="entry name" value="Skp1"/>
    <property type="match status" value="2"/>
</dbReference>
<accession>A0A9J5YKL0</accession>
<dbReference type="InterPro" id="IPR001232">
    <property type="entry name" value="SKP1-like"/>
</dbReference>
<dbReference type="Pfam" id="PF03931">
    <property type="entry name" value="Skp1_POZ"/>
    <property type="match status" value="3"/>
</dbReference>
<evidence type="ECO:0000256" key="3">
    <source>
        <dbReference type="ARBA" id="ARBA00022786"/>
    </source>
</evidence>
<evidence type="ECO:0000313" key="6">
    <source>
        <dbReference type="Proteomes" id="UP000824120"/>
    </source>
</evidence>
<dbReference type="Gene3D" id="3.30.710.10">
    <property type="entry name" value="Potassium Channel Kv1.1, Chain A"/>
    <property type="match status" value="3"/>
</dbReference>
<dbReference type="GO" id="GO:0006511">
    <property type="term" value="P:ubiquitin-dependent protein catabolic process"/>
    <property type="evidence" value="ECO:0007669"/>
    <property type="project" value="InterPro"/>
</dbReference>
<feature type="non-terminal residue" evidence="5">
    <location>
        <position position="241"/>
    </location>
</feature>
<dbReference type="AlphaFoldDB" id="A0A9J5YKL0"/>
<evidence type="ECO:0000256" key="2">
    <source>
        <dbReference type="ARBA" id="ARBA00009993"/>
    </source>
</evidence>
<evidence type="ECO:0000313" key="5">
    <source>
        <dbReference type="EMBL" id="KAG5599700.1"/>
    </source>
</evidence>
<evidence type="ECO:0000259" key="4">
    <source>
        <dbReference type="Pfam" id="PF03931"/>
    </source>
</evidence>
<feature type="domain" description="SKP1 component POZ" evidence="4">
    <location>
        <begin position="149"/>
        <end position="207"/>
    </location>
</feature>
<protein>
    <recommendedName>
        <fullName evidence="4">SKP1 component POZ domain-containing protein</fullName>
    </recommendedName>
</protein>
<keyword evidence="3" id="KW-0833">Ubl conjugation pathway</keyword>
<organism evidence="5 6">
    <name type="scientific">Solanum commersonii</name>
    <name type="common">Commerson's wild potato</name>
    <name type="synonym">Commerson's nightshade</name>
    <dbReference type="NCBI Taxonomy" id="4109"/>
    <lineage>
        <taxon>Eukaryota</taxon>
        <taxon>Viridiplantae</taxon>
        <taxon>Streptophyta</taxon>
        <taxon>Embryophyta</taxon>
        <taxon>Tracheophyta</taxon>
        <taxon>Spermatophyta</taxon>
        <taxon>Magnoliopsida</taxon>
        <taxon>eudicotyledons</taxon>
        <taxon>Gunneridae</taxon>
        <taxon>Pentapetalae</taxon>
        <taxon>asterids</taxon>
        <taxon>lamiids</taxon>
        <taxon>Solanales</taxon>
        <taxon>Solanaceae</taxon>
        <taxon>Solanoideae</taxon>
        <taxon>Solaneae</taxon>
        <taxon>Solanum</taxon>
    </lineage>
</organism>
<evidence type="ECO:0000256" key="1">
    <source>
        <dbReference type="ARBA" id="ARBA00004906"/>
    </source>
</evidence>
<comment type="pathway">
    <text evidence="1">Protein modification; protein ubiquitination.</text>
</comment>
<comment type="similarity">
    <text evidence="2">Belongs to the SKP1 family.</text>
</comment>
<dbReference type="InterPro" id="IPR016897">
    <property type="entry name" value="SKP1"/>
</dbReference>